<gene>
    <name evidence="2" type="primary">AVEN_141259_1</name>
    <name evidence="2" type="ORF">CEXT_598931</name>
</gene>
<feature type="region of interest" description="Disordered" evidence="1">
    <location>
        <begin position="258"/>
        <end position="304"/>
    </location>
</feature>
<reference evidence="2 3" key="1">
    <citation type="submission" date="2021-06" db="EMBL/GenBank/DDBJ databases">
        <title>Caerostris extrusa draft genome.</title>
        <authorList>
            <person name="Kono N."/>
            <person name="Arakawa K."/>
        </authorList>
    </citation>
    <scope>NUCLEOTIDE SEQUENCE [LARGE SCALE GENOMIC DNA]</scope>
</reference>
<dbReference type="Proteomes" id="UP001054945">
    <property type="component" value="Unassembled WGS sequence"/>
</dbReference>
<evidence type="ECO:0000313" key="3">
    <source>
        <dbReference type="Proteomes" id="UP001054945"/>
    </source>
</evidence>
<feature type="compositionally biased region" description="Polar residues" evidence="1">
    <location>
        <begin position="224"/>
        <end position="244"/>
    </location>
</feature>
<feature type="region of interest" description="Disordered" evidence="1">
    <location>
        <begin position="1"/>
        <end position="127"/>
    </location>
</feature>
<protein>
    <submittedName>
        <fullName evidence="2">Uncharacterized protein</fullName>
    </submittedName>
</protein>
<feature type="region of interest" description="Disordered" evidence="1">
    <location>
        <begin position="221"/>
        <end position="244"/>
    </location>
</feature>
<feature type="compositionally biased region" description="Low complexity" evidence="1">
    <location>
        <begin position="50"/>
        <end position="62"/>
    </location>
</feature>
<feature type="compositionally biased region" description="Polar residues" evidence="1">
    <location>
        <begin position="84"/>
        <end position="94"/>
    </location>
</feature>
<organism evidence="2 3">
    <name type="scientific">Caerostris extrusa</name>
    <name type="common">Bark spider</name>
    <name type="synonym">Caerostris bankana</name>
    <dbReference type="NCBI Taxonomy" id="172846"/>
    <lineage>
        <taxon>Eukaryota</taxon>
        <taxon>Metazoa</taxon>
        <taxon>Ecdysozoa</taxon>
        <taxon>Arthropoda</taxon>
        <taxon>Chelicerata</taxon>
        <taxon>Arachnida</taxon>
        <taxon>Araneae</taxon>
        <taxon>Araneomorphae</taxon>
        <taxon>Entelegynae</taxon>
        <taxon>Araneoidea</taxon>
        <taxon>Araneidae</taxon>
        <taxon>Caerostris</taxon>
    </lineage>
</organism>
<feature type="compositionally biased region" description="Basic and acidic residues" evidence="1">
    <location>
        <begin position="115"/>
        <end position="126"/>
    </location>
</feature>
<keyword evidence="3" id="KW-1185">Reference proteome</keyword>
<evidence type="ECO:0000256" key="1">
    <source>
        <dbReference type="SAM" id="MobiDB-lite"/>
    </source>
</evidence>
<dbReference type="EMBL" id="BPLR01019217">
    <property type="protein sequence ID" value="GIZ05126.1"/>
    <property type="molecule type" value="Genomic_DNA"/>
</dbReference>
<evidence type="ECO:0000313" key="2">
    <source>
        <dbReference type="EMBL" id="GIZ05126.1"/>
    </source>
</evidence>
<proteinExistence type="predicted"/>
<dbReference type="AlphaFoldDB" id="A0AAV4YFF9"/>
<feature type="compositionally biased region" description="Low complexity" evidence="1">
    <location>
        <begin position="260"/>
        <end position="278"/>
    </location>
</feature>
<sequence length="304" mass="33861">MATENDSTTPTALLAPSQIVDSARHASQNRSDRKSVRVSQSPTFCRWRRTTPPAAASTQQQQYEGWETDEEDSSSSSSEEQHVNDSMGNLSSQQGDKKGRRGRAMAPRPVLNSGSEKRRTQTERQEAVSTRTGHFICKTQIRCRRRIPLRVLEVPCPALFTWTLTVTYRHPMRQERMTQLWKDSQVLDDGTATLQDASPGSLSDITVFCDEAKQDAMSNVMKRPTQSLPCTPATDTHSESSFSTMGFPTIYESRYREAESSSYSSGGRDLSTSSSSSSMDIHDLTGHFRQQRGSLDSPPPCLLP</sequence>
<comment type="caution">
    <text evidence="2">The sequence shown here is derived from an EMBL/GenBank/DDBJ whole genome shotgun (WGS) entry which is preliminary data.</text>
</comment>
<accession>A0AAV4YFF9</accession>
<name>A0AAV4YFF9_CAEEX</name>
<feature type="compositionally biased region" description="Polar residues" evidence="1">
    <location>
        <begin position="1"/>
        <end position="11"/>
    </location>
</feature>